<evidence type="ECO:0000313" key="2">
    <source>
        <dbReference type="EMBL" id="MFD1663508.1"/>
    </source>
</evidence>
<proteinExistence type="predicted"/>
<dbReference type="EMBL" id="JBHUDX010000143">
    <property type="protein sequence ID" value="MFD1663508.1"/>
    <property type="molecule type" value="Genomic_DNA"/>
</dbReference>
<feature type="compositionally biased region" description="Pro residues" evidence="1">
    <location>
        <begin position="31"/>
        <end position="43"/>
    </location>
</feature>
<name>A0ABW4J4N1_9ACTN</name>
<gene>
    <name evidence="2" type="ORF">ACFSL4_36445</name>
</gene>
<evidence type="ECO:0000256" key="1">
    <source>
        <dbReference type="SAM" id="MobiDB-lite"/>
    </source>
</evidence>
<keyword evidence="3" id="KW-1185">Reference proteome</keyword>
<evidence type="ECO:0000313" key="3">
    <source>
        <dbReference type="Proteomes" id="UP001597261"/>
    </source>
</evidence>
<protein>
    <submittedName>
        <fullName evidence="2">Uncharacterized protein</fullName>
    </submittedName>
</protein>
<dbReference type="RefSeq" id="WP_381092356.1">
    <property type="nucleotide sequence ID" value="NZ_JBHUDX010000143.1"/>
</dbReference>
<reference evidence="3" key="1">
    <citation type="journal article" date="2019" name="Int. J. Syst. Evol. Microbiol.">
        <title>The Global Catalogue of Microorganisms (GCM) 10K type strain sequencing project: providing services to taxonomists for standard genome sequencing and annotation.</title>
        <authorList>
            <consortium name="The Broad Institute Genomics Platform"/>
            <consortium name="The Broad Institute Genome Sequencing Center for Infectious Disease"/>
            <person name="Wu L."/>
            <person name="Ma J."/>
        </authorList>
    </citation>
    <scope>NUCLEOTIDE SEQUENCE [LARGE SCALE GENOMIC DNA]</scope>
    <source>
        <strain evidence="3">CGMCC 1.12470</strain>
    </source>
</reference>
<accession>A0ABW4J4N1</accession>
<sequence>MPDEPPPHRPPHQPGPCGPPSYGLLSCGPPSYEPRPYGSPPQGPYPGPYAAPCSYAPAAPPAMPGVVRAARITIWAMTGPTLLVSPLVGLAGGRAPRAGPSART</sequence>
<organism evidence="2 3">
    <name type="scientific">Streptomyces caeni</name>
    <dbReference type="NCBI Taxonomy" id="2307231"/>
    <lineage>
        <taxon>Bacteria</taxon>
        <taxon>Bacillati</taxon>
        <taxon>Actinomycetota</taxon>
        <taxon>Actinomycetes</taxon>
        <taxon>Kitasatosporales</taxon>
        <taxon>Streptomycetaceae</taxon>
        <taxon>Streptomyces</taxon>
    </lineage>
</organism>
<dbReference type="Proteomes" id="UP001597261">
    <property type="component" value="Unassembled WGS sequence"/>
</dbReference>
<comment type="caution">
    <text evidence="2">The sequence shown here is derived from an EMBL/GenBank/DDBJ whole genome shotgun (WGS) entry which is preliminary data.</text>
</comment>
<feature type="region of interest" description="Disordered" evidence="1">
    <location>
        <begin position="1"/>
        <end position="43"/>
    </location>
</feature>